<protein>
    <submittedName>
        <fullName evidence="1">Uncharacterized protein</fullName>
    </submittedName>
</protein>
<evidence type="ECO:0000313" key="2">
    <source>
        <dbReference type="Proteomes" id="UP001189429"/>
    </source>
</evidence>
<evidence type="ECO:0000313" key="1">
    <source>
        <dbReference type="EMBL" id="CAK0800436.1"/>
    </source>
</evidence>
<comment type="caution">
    <text evidence="1">The sequence shown here is derived from an EMBL/GenBank/DDBJ whole genome shotgun (WGS) entry which is preliminary data.</text>
</comment>
<proteinExistence type="predicted"/>
<feature type="non-terminal residue" evidence="1">
    <location>
        <position position="1"/>
    </location>
</feature>
<feature type="non-terminal residue" evidence="1">
    <location>
        <position position="57"/>
    </location>
</feature>
<accession>A0ABN9Q7G0</accession>
<gene>
    <name evidence="1" type="ORF">PCOR1329_LOCUS8588</name>
</gene>
<dbReference type="Proteomes" id="UP001189429">
    <property type="component" value="Unassembled WGS sequence"/>
</dbReference>
<name>A0ABN9Q7G0_9DINO</name>
<dbReference type="EMBL" id="CAUYUJ010002360">
    <property type="protein sequence ID" value="CAK0800436.1"/>
    <property type="molecule type" value="Genomic_DNA"/>
</dbReference>
<reference evidence="1" key="1">
    <citation type="submission" date="2023-10" db="EMBL/GenBank/DDBJ databases">
        <authorList>
            <person name="Chen Y."/>
            <person name="Shah S."/>
            <person name="Dougan E. K."/>
            <person name="Thang M."/>
            <person name="Chan C."/>
        </authorList>
    </citation>
    <scope>NUCLEOTIDE SEQUENCE [LARGE SCALE GENOMIC DNA]</scope>
</reference>
<sequence length="57" mass="6348">VPDHDLSDTSTIRISIEEFVRCELENSGDPSGDCVPTVEGFPAHVTHVRSMRNEFSM</sequence>
<organism evidence="1 2">
    <name type="scientific">Prorocentrum cordatum</name>
    <dbReference type="NCBI Taxonomy" id="2364126"/>
    <lineage>
        <taxon>Eukaryota</taxon>
        <taxon>Sar</taxon>
        <taxon>Alveolata</taxon>
        <taxon>Dinophyceae</taxon>
        <taxon>Prorocentrales</taxon>
        <taxon>Prorocentraceae</taxon>
        <taxon>Prorocentrum</taxon>
    </lineage>
</organism>
<keyword evidence="2" id="KW-1185">Reference proteome</keyword>